<dbReference type="RefSeq" id="WP_156565019.1">
    <property type="nucleotide sequence ID" value="NZ_CACRTZ010000004.1"/>
</dbReference>
<dbReference type="InterPro" id="IPR022385">
    <property type="entry name" value="Rhs_assc_core"/>
</dbReference>
<feature type="domain" description="Teneurin-like YD-shell" evidence="4">
    <location>
        <begin position="291"/>
        <end position="441"/>
    </location>
</feature>
<evidence type="ECO:0000259" key="3">
    <source>
        <dbReference type="Pfam" id="PF20148"/>
    </source>
</evidence>
<dbReference type="EMBL" id="CACRTZ010000004">
    <property type="protein sequence ID" value="VYT91702.1"/>
    <property type="molecule type" value="Genomic_DNA"/>
</dbReference>
<feature type="region of interest" description="Disordered" evidence="2">
    <location>
        <begin position="83"/>
        <end position="111"/>
    </location>
</feature>
<gene>
    <name evidence="5" type="primary">rhsC_4</name>
    <name evidence="5" type="ORF">EMLFYP7_00942</name>
</gene>
<evidence type="ECO:0000256" key="2">
    <source>
        <dbReference type="SAM" id="MobiDB-lite"/>
    </source>
</evidence>
<dbReference type="Pfam" id="PF25023">
    <property type="entry name" value="TEN_YD-shell"/>
    <property type="match status" value="3"/>
</dbReference>
<organism evidence="5">
    <name type="scientific">Phytobacter massiliensis</name>
    <dbReference type="NCBI Taxonomy" id="1485952"/>
    <lineage>
        <taxon>Bacteria</taxon>
        <taxon>Pseudomonadati</taxon>
        <taxon>Pseudomonadota</taxon>
        <taxon>Gammaproteobacteria</taxon>
        <taxon>Enterobacterales</taxon>
        <taxon>Enterobacteriaceae</taxon>
        <taxon>Phytobacter</taxon>
    </lineage>
</organism>
<dbReference type="SUPFAM" id="SSF69304">
    <property type="entry name" value="Tricorn protease N-terminal domain"/>
    <property type="match status" value="1"/>
</dbReference>
<feature type="domain" description="DUF6531" evidence="3">
    <location>
        <begin position="107"/>
        <end position="180"/>
    </location>
</feature>
<dbReference type="PANTHER" id="PTHR32305">
    <property type="match status" value="1"/>
</dbReference>
<sequence>MKKFKANSIVTKLANFAENPLAALVRQLAGKHKNLYHNGHGHVFGGHPLIDKKTNLAGHEKDTVAARSGNATTYIETVNKNQLLNNEPGVNPNKKKTGRTEDTENSGDPVSLVTGEELLSLEETTLPGWLPVIWRRFYRTSAAELHYGLGYGWSHSFSQTLTFTATHILWHDQENRTVSFPFPSGRYTQINNPVASAMLCLGEQENEFLVVQGGDAPVLHFTRTGDIARLTTLSDSNGNSVAVRHSSDGLVQEVLSPAQSPIRRWRFISQVDAGDRHQLTSLVTERWVSDSWHPAGDNIEYQYNDVGQLIAATKGGETEHYDYDSHNVILKRTLAGGAEFNWQWEGEGKSARCLRQWGNFDQLDEHYQWNDDTSCVTVTYRDGSRSVWQHDNQARLLKQVTPSGYETLYHYTEEGYLHRIIDGEGLATYHDYGSQGELRAVEYPDGRIVNYDWLFGQIYKITTGRKKEYRAWTFRRDTCGRLTEKTDPLGRLTRYEYNDQGKVTDIHYPDGSRRQFIWSGAGELLEDIQTPGAVRRFSYYPDGRLSQESDGEGNLTRYEYDAAGRLACLHLPDGATREYRYNAYGKVTWFRDERGQVTQYDYAAPLHLLTTKHLPDGTTLRYRYDNIHLQVSEIENQKGERYRLRYTPEGLLSEETGFDNVRTAYYYSANGHLTEKHEYGDRHDEAPLVTHYERDAAGRVSKKILPDGSEERYHYNYHGQLTEVTDSDGNALAWDYNSAGQLTAEHQNAATLRYRYGEETGLLTDMQLPDSQILGFHHHDGLLQGILLDNVPLVAFGYDTQGRVTERRQGNTLTSRFRYDNRSRLAGHLLREVHPEEFQPQTLRHQEYHYSPDGELLNISGDGARKYEYDPTGRLLAASHRQHDDAHHAAAAETFLYDLTGNRLSEPEPEAPELRRALNPGNRMTSYGDRRFEYDRFGNLITERQGKYGALTTYEYDCRHRLIKHTTPNGSVTTYTYDAFNRRLSKTRNGETTLFVWQGTRLVAQGSEDGAEWQTFICEPGTHRPLALVDGHKYRHPHRLRPQVYWYQTDHAGMPHSMTDIRGRVVYRCTFTAYGKLLDEAFYTDERTGKPLINVRNPLRFQGQYEDDESGLFYNLNRYYDPTTGRYITPDPVGLKGGLNPYVYVGGNPVGWVDPLGLFDLNNDGFETYYRTMSQEHYQYLVDNGELLPTSETFISPTQIFSEGYDGVLVEFKLNPGATTSLKEIGIRDHSRVTREYEQMPYIDDIKKERGIWKDRYAYFKGESRQVNIGLGTGKALGIFNVNIKLFSKIKRTNNE</sequence>
<dbReference type="InterPro" id="IPR050708">
    <property type="entry name" value="T6SS_VgrG/RHS"/>
</dbReference>
<dbReference type="Pfam" id="PF20148">
    <property type="entry name" value="DUF6531"/>
    <property type="match status" value="1"/>
</dbReference>
<accession>A0A6N3AVT2</accession>
<protein>
    <submittedName>
        <fullName evidence="5">Deoxyribonuclease RhsC</fullName>
        <ecNumber evidence="5">3.1.-.-</ecNumber>
    </submittedName>
</protein>
<keyword evidence="5" id="KW-0378">Hydrolase</keyword>
<dbReference type="InterPro" id="IPR056823">
    <property type="entry name" value="TEN-like_YD-shell"/>
</dbReference>
<dbReference type="GO" id="GO:0016787">
    <property type="term" value="F:hydrolase activity"/>
    <property type="evidence" value="ECO:0007669"/>
    <property type="project" value="UniProtKB-KW"/>
</dbReference>
<dbReference type="Gene3D" id="2.180.10.10">
    <property type="entry name" value="RHS repeat-associated core"/>
    <property type="match status" value="2"/>
</dbReference>
<evidence type="ECO:0000313" key="5">
    <source>
        <dbReference type="EMBL" id="VYT91702.1"/>
    </source>
</evidence>
<evidence type="ECO:0000256" key="1">
    <source>
        <dbReference type="ARBA" id="ARBA00022737"/>
    </source>
</evidence>
<feature type="domain" description="Teneurin-like YD-shell" evidence="4">
    <location>
        <begin position="891"/>
        <end position="1131"/>
    </location>
</feature>
<dbReference type="NCBIfam" id="TIGR03696">
    <property type="entry name" value="Rhs_assc_core"/>
    <property type="match status" value="1"/>
</dbReference>
<keyword evidence="1" id="KW-0677">Repeat</keyword>
<name>A0A6N3AVT2_9ENTR</name>
<proteinExistence type="predicted"/>
<dbReference type="PANTHER" id="PTHR32305:SF15">
    <property type="entry name" value="PROTEIN RHSA-RELATED"/>
    <property type="match status" value="1"/>
</dbReference>
<dbReference type="Pfam" id="PF05593">
    <property type="entry name" value="RHS_repeat"/>
    <property type="match status" value="2"/>
</dbReference>
<reference evidence="5" key="1">
    <citation type="submission" date="2019-11" db="EMBL/GenBank/DDBJ databases">
        <authorList>
            <person name="Feng L."/>
        </authorList>
    </citation>
    <scope>NUCLEOTIDE SEQUENCE</scope>
    <source>
        <strain evidence="5">EMassiliensisLFYP7</strain>
    </source>
</reference>
<dbReference type="NCBIfam" id="TIGR01643">
    <property type="entry name" value="YD_repeat_2x"/>
    <property type="match status" value="5"/>
</dbReference>
<dbReference type="InterPro" id="IPR031325">
    <property type="entry name" value="RHS_repeat"/>
</dbReference>
<feature type="domain" description="Teneurin-like YD-shell" evidence="4">
    <location>
        <begin position="579"/>
        <end position="768"/>
    </location>
</feature>
<dbReference type="InterPro" id="IPR006530">
    <property type="entry name" value="YD"/>
</dbReference>
<dbReference type="InterPro" id="IPR045351">
    <property type="entry name" value="DUF6531"/>
</dbReference>
<evidence type="ECO:0000259" key="4">
    <source>
        <dbReference type="Pfam" id="PF25023"/>
    </source>
</evidence>
<dbReference type="EC" id="3.1.-.-" evidence="5"/>